<gene>
    <name evidence="4" type="ORF">SAMN05660197_0068</name>
</gene>
<dbReference type="RefSeq" id="WP_084274608.1">
    <property type="nucleotide sequence ID" value="NZ_AP026671.1"/>
</dbReference>
<evidence type="ECO:0000313" key="5">
    <source>
        <dbReference type="Proteomes" id="UP000192602"/>
    </source>
</evidence>
<reference evidence="5" key="1">
    <citation type="submission" date="2017-04" db="EMBL/GenBank/DDBJ databases">
        <authorList>
            <person name="Varghese N."/>
            <person name="Submissions S."/>
        </authorList>
    </citation>
    <scope>NUCLEOTIDE SEQUENCE [LARGE SCALE GENOMIC DNA]</scope>
    <source>
        <strain evidence="5">DSM 16512</strain>
    </source>
</reference>
<evidence type="ECO:0000256" key="2">
    <source>
        <dbReference type="ARBA" id="ARBA00022801"/>
    </source>
</evidence>
<proteinExistence type="inferred from homology"/>
<dbReference type="GO" id="GO:0006508">
    <property type="term" value="P:proteolysis"/>
    <property type="evidence" value="ECO:0007669"/>
    <property type="project" value="UniProtKB-KW"/>
</dbReference>
<dbReference type="OrthoDB" id="9807498at2"/>
<dbReference type="PANTHER" id="PTHR30217:SF6">
    <property type="entry name" value="TRNA HYDROXYLATION PROTEIN P"/>
    <property type="match status" value="1"/>
</dbReference>
<dbReference type="AlphaFoldDB" id="A0A1W1WPT8"/>
<keyword evidence="5" id="KW-1185">Reference proteome</keyword>
<dbReference type="Pfam" id="PF01136">
    <property type="entry name" value="Peptidase_U32"/>
    <property type="match status" value="1"/>
</dbReference>
<dbReference type="EMBL" id="FWWZ01000001">
    <property type="protein sequence ID" value="SMC08321.1"/>
    <property type="molecule type" value="Genomic_DNA"/>
</dbReference>
<dbReference type="PANTHER" id="PTHR30217">
    <property type="entry name" value="PEPTIDASE U32 FAMILY"/>
    <property type="match status" value="1"/>
</dbReference>
<organism evidence="4 5">
    <name type="scientific">Nitratiruptor tergarcus DSM 16512</name>
    <dbReference type="NCBI Taxonomy" id="1069081"/>
    <lineage>
        <taxon>Bacteria</taxon>
        <taxon>Pseudomonadati</taxon>
        <taxon>Campylobacterota</taxon>
        <taxon>Epsilonproteobacteria</taxon>
        <taxon>Nautiliales</taxon>
        <taxon>Nitratiruptoraceae</taxon>
        <taxon>Nitratiruptor</taxon>
    </lineage>
</organism>
<keyword evidence="1" id="KW-0645">Protease</keyword>
<evidence type="ECO:0000313" key="4">
    <source>
        <dbReference type="EMBL" id="SMC08321.1"/>
    </source>
</evidence>
<sequence>MKRVELLSPAGNLKKLKIAFAYGADAVYGGVSHYSLRIRSGKEFDMESFKEGIEYAHTLGKKVYVTINGFPFNSQIKLFAKHIESMAAMEPDAFIVSTPGVIKLCKDIAPHIPLHLSTQANVMNYLDAEVYYDLGVRRIIAAREIGLKDLEEIKKRLPDLELEIFVHGSMCFAYSGRCLISSVQSGRVPNRGSCANDCRFEYTLYAENPETGTLFKLEEVEGEGTYIMNAKDLNLASHIKEILDSGVVDSLKIEGRTKSDYYAAITTKAYRMAIDDYYKGQFEPSRYQAELHTTKHRGFTDGYLVSRPYEKSGTQKLDSSISEGTHQVKAEVLEDGLHFLTKDKICQGDELEIVAPKDAKLRACSNEIGVIFERDGKWWLKLNKIIANKEYECIHSGNINPVKLPCQLPPYTFLRKKIADKVD</sequence>
<protein>
    <recommendedName>
        <fullName evidence="6">Protease</fullName>
    </recommendedName>
</protein>
<keyword evidence="2" id="KW-0378">Hydrolase</keyword>
<evidence type="ECO:0008006" key="6">
    <source>
        <dbReference type="Google" id="ProtNLM"/>
    </source>
</evidence>
<accession>A0A1W1WPT8</accession>
<comment type="similarity">
    <text evidence="3">Belongs to the peptidase U32 family.</text>
</comment>
<dbReference type="InterPro" id="IPR001539">
    <property type="entry name" value="Peptidase_U32"/>
</dbReference>
<evidence type="ECO:0000256" key="1">
    <source>
        <dbReference type="ARBA" id="ARBA00022670"/>
    </source>
</evidence>
<dbReference type="STRING" id="1069081.SAMN05660197_0068"/>
<dbReference type="GO" id="GO:0008233">
    <property type="term" value="F:peptidase activity"/>
    <property type="evidence" value="ECO:0007669"/>
    <property type="project" value="UniProtKB-KW"/>
</dbReference>
<evidence type="ECO:0000256" key="3">
    <source>
        <dbReference type="ARBA" id="ARBA00038374"/>
    </source>
</evidence>
<dbReference type="PROSITE" id="PS01276">
    <property type="entry name" value="PEPTIDASE_U32"/>
    <property type="match status" value="1"/>
</dbReference>
<name>A0A1W1WPT8_9BACT</name>
<dbReference type="Proteomes" id="UP000192602">
    <property type="component" value="Unassembled WGS sequence"/>
</dbReference>
<dbReference type="InterPro" id="IPR051454">
    <property type="entry name" value="RNA/ubiquinone_mod_enzymes"/>
</dbReference>